<reference evidence="4" key="1">
    <citation type="submission" date="2017-02" db="UniProtKB">
        <authorList>
            <consortium name="WormBaseParasite"/>
        </authorList>
    </citation>
    <scope>IDENTIFICATION</scope>
</reference>
<dbReference type="PROSITE" id="PS50004">
    <property type="entry name" value="C2"/>
    <property type="match status" value="1"/>
</dbReference>
<dbReference type="SUPFAM" id="SSF49562">
    <property type="entry name" value="C2 domain (Calcium/lipid-binding domain, CaLB)"/>
    <property type="match status" value="1"/>
</dbReference>
<evidence type="ECO:0000256" key="1">
    <source>
        <dbReference type="SAM" id="Phobius"/>
    </source>
</evidence>
<dbReference type="GO" id="GO:0017075">
    <property type="term" value="F:syntaxin-1 binding"/>
    <property type="evidence" value="ECO:0007669"/>
    <property type="project" value="TreeGrafter"/>
</dbReference>
<sequence length="176" mass="20218">KTIETFIHKVNLDEFHSYVVVKLQNVKSTTVAVKGNQPCWEQEFIFETNRLDNGMMLELWNKGVLWDKLIGVHYIPLTSVQYSSAPGSGKWLQVDQELETRNGHTVGTSRPTGHSLLVDVRFELPFGQSLISVLQITKLRHILMFTFIVVAHLLFVYNIPFASTPLCYNRIIWKSI</sequence>
<feature type="domain" description="C2" evidence="2">
    <location>
        <begin position="1"/>
        <end position="92"/>
    </location>
</feature>
<dbReference type="InterPro" id="IPR027080">
    <property type="entry name" value="Unc-13"/>
</dbReference>
<dbReference type="GO" id="GO:0098831">
    <property type="term" value="C:presynaptic active zone cytoplasmic component"/>
    <property type="evidence" value="ECO:0007669"/>
    <property type="project" value="TreeGrafter"/>
</dbReference>
<keyword evidence="1" id="KW-1133">Transmembrane helix</keyword>
<dbReference type="WBParaSite" id="ALUE_0000924601-mRNA-1">
    <property type="protein sequence ID" value="ALUE_0000924601-mRNA-1"/>
    <property type="gene ID" value="ALUE_0000924601"/>
</dbReference>
<dbReference type="GO" id="GO:0043195">
    <property type="term" value="C:terminal bouton"/>
    <property type="evidence" value="ECO:0007669"/>
    <property type="project" value="TreeGrafter"/>
</dbReference>
<organism evidence="3 4">
    <name type="scientific">Ascaris lumbricoides</name>
    <name type="common">Giant roundworm</name>
    <dbReference type="NCBI Taxonomy" id="6252"/>
    <lineage>
        <taxon>Eukaryota</taxon>
        <taxon>Metazoa</taxon>
        <taxon>Ecdysozoa</taxon>
        <taxon>Nematoda</taxon>
        <taxon>Chromadorea</taxon>
        <taxon>Rhabditida</taxon>
        <taxon>Spirurina</taxon>
        <taxon>Ascaridomorpha</taxon>
        <taxon>Ascaridoidea</taxon>
        <taxon>Ascarididae</taxon>
        <taxon>Ascaris</taxon>
    </lineage>
</organism>
<evidence type="ECO:0000259" key="2">
    <source>
        <dbReference type="PROSITE" id="PS50004"/>
    </source>
</evidence>
<dbReference type="GO" id="GO:0019992">
    <property type="term" value="F:diacylglycerol binding"/>
    <property type="evidence" value="ECO:0007669"/>
    <property type="project" value="InterPro"/>
</dbReference>
<dbReference type="GO" id="GO:0016081">
    <property type="term" value="P:synaptic vesicle docking"/>
    <property type="evidence" value="ECO:0007669"/>
    <property type="project" value="TreeGrafter"/>
</dbReference>
<dbReference type="InterPro" id="IPR035892">
    <property type="entry name" value="C2_domain_sf"/>
</dbReference>
<dbReference type="GO" id="GO:0031594">
    <property type="term" value="C:neuromuscular junction"/>
    <property type="evidence" value="ECO:0007669"/>
    <property type="project" value="TreeGrafter"/>
</dbReference>
<protein>
    <submittedName>
        <fullName evidence="4">C2 domain-containing protein</fullName>
    </submittedName>
</protein>
<dbReference type="GO" id="GO:0099525">
    <property type="term" value="P:presynaptic dense core vesicle exocytosis"/>
    <property type="evidence" value="ECO:0007669"/>
    <property type="project" value="TreeGrafter"/>
</dbReference>
<dbReference type="PANTHER" id="PTHR10480:SF12">
    <property type="entry name" value="UNC-13, ISOFORM E"/>
    <property type="match status" value="1"/>
</dbReference>
<dbReference type="GO" id="GO:0042734">
    <property type="term" value="C:presynaptic membrane"/>
    <property type="evidence" value="ECO:0007669"/>
    <property type="project" value="TreeGrafter"/>
</dbReference>
<dbReference type="PANTHER" id="PTHR10480">
    <property type="entry name" value="PROTEIN UNC-13 HOMOLOG"/>
    <property type="match status" value="1"/>
</dbReference>
<dbReference type="GO" id="GO:0016082">
    <property type="term" value="P:synaptic vesicle priming"/>
    <property type="evidence" value="ECO:0007669"/>
    <property type="project" value="TreeGrafter"/>
</dbReference>
<dbReference type="GO" id="GO:0061789">
    <property type="term" value="P:dense core granule priming"/>
    <property type="evidence" value="ECO:0007669"/>
    <property type="project" value="TreeGrafter"/>
</dbReference>
<keyword evidence="1" id="KW-0472">Membrane</keyword>
<dbReference type="GO" id="GO:0035249">
    <property type="term" value="P:synaptic transmission, glutamatergic"/>
    <property type="evidence" value="ECO:0007669"/>
    <property type="project" value="TreeGrafter"/>
</dbReference>
<feature type="transmembrane region" description="Helical" evidence="1">
    <location>
        <begin position="142"/>
        <end position="160"/>
    </location>
</feature>
<dbReference type="SMART" id="SM00239">
    <property type="entry name" value="C2"/>
    <property type="match status" value="1"/>
</dbReference>
<evidence type="ECO:0000313" key="3">
    <source>
        <dbReference type="Proteomes" id="UP000036681"/>
    </source>
</evidence>
<dbReference type="GO" id="GO:0030672">
    <property type="term" value="C:synaptic vesicle membrane"/>
    <property type="evidence" value="ECO:0007669"/>
    <property type="project" value="TreeGrafter"/>
</dbReference>
<name>A0A0M3HZR8_ASCLU</name>
<accession>A0A0M3HZR8</accession>
<evidence type="ECO:0000313" key="4">
    <source>
        <dbReference type="WBParaSite" id="ALUE_0000924601-mRNA-1"/>
    </source>
</evidence>
<dbReference type="Proteomes" id="UP000036681">
    <property type="component" value="Unplaced"/>
</dbReference>
<dbReference type="Gene3D" id="2.60.40.150">
    <property type="entry name" value="C2 domain"/>
    <property type="match status" value="1"/>
</dbReference>
<dbReference type="GO" id="GO:0005516">
    <property type="term" value="F:calmodulin binding"/>
    <property type="evidence" value="ECO:0007669"/>
    <property type="project" value="TreeGrafter"/>
</dbReference>
<dbReference type="InterPro" id="IPR000008">
    <property type="entry name" value="C2_dom"/>
</dbReference>
<keyword evidence="3" id="KW-1185">Reference proteome</keyword>
<keyword evidence="1" id="KW-0812">Transmembrane</keyword>
<dbReference type="Pfam" id="PF00168">
    <property type="entry name" value="C2"/>
    <property type="match status" value="1"/>
</dbReference>
<dbReference type="AlphaFoldDB" id="A0A0M3HZR8"/>
<proteinExistence type="predicted"/>